<dbReference type="EMBL" id="CM044705">
    <property type="protein sequence ID" value="KAI5662430.1"/>
    <property type="molecule type" value="Genomic_DNA"/>
</dbReference>
<comment type="caution">
    <text evidence="1">The sequence shown here is derived from an EMBL/GenBank/DDBJ whole genome shotgun (WGS) entry which is preliminary data.</text>
</comment>
<gene>
    <name evidence="1" type="ORF">M9H77_21753</name>
</gene>
<name>A0ACC0APZ0_CATRO</name>
<proteinExistence type="predicted"/>
<reference evidence="2" key="1">
    <citation type="journal article" date="2023" name="Nat. Plants">
        <title>Single-cell RNA sequencing provides a high-resolution roadmap for understanding the multicellular compartmentation of specialized metabolism.</title>
        <authorList>
            <person name="Sun S."/>
            <person name="Shen X."/>
            <person name="Li Y."/>
            <person name="Li Y."/>
            <person name="Wang S."/>
            <person name="Li R."/>
            <person name="Zhang H."/>
            <person name="Shen G."/>
            <person name="Guo B."/>
            <person name="Wei J."/>
            <person name="Xu J."/>
            <person name="St-Pierre B."/>
            <person name="Chen S."/>
            <person name="Sun C."/>
        </authorList>
    </citation>
    <scope>NUCLEOTIDE SEQUENCE [LARGE SCALE GENOMIC DNA]</scope>
</reference>
<evidence type="ECO:0000313" key="1">
    <source>
        <dbReference type="EMBL" id="KAI5662430.1"/>
    </source>
</evidence>
<dbReference type="Proteomes" id="UP001060085">
    <property type="component" value="Linkage Group LG05"/>
</dbReference>
<protein>
    <submittedName>
        <fullName evidence="1">Uncharacterized protein</fullName>
    </submittedName>
</protein>
<sequence>MQHRYLSSGYHNMDDFRGGYSTFKFELISSIPDKPSSSGKYGDIFLTMINNNEIYKIFEIQNWDLGLFMSFRFHRVNSILCKVLDQIVFKPSYIKRNIEYGLWLMMQEKTPDFVLHPKALIIINKIRYFILDPLRCGKMKERALESWNPNIFKYASRKSITDMMPKA</sequence>
<organism evidence="1 2">
    <name type="scientific">Catharanthus roseus</name>
    <name type="common">Madagascar periwinkle</name>
    <name type="synonym">Vinca rosea</name>
    <dbReference type="NCBI Taxonomy" id="4058"/>
    <lineage>
        <taxon>Eukaryota</taxon>
        <taxon>Viridiplantae</taxon>
        <taxon>Streptophyta</taxon>
        <taxon>Embryophyta</taxon>
        <taxon>Tracheophyta</taxon>
        <taxon>Spermatophyta</taxon>
        <taxon>Magnoliopsida</taxon>
        <taxon>eudicotyledons</taxon>
        <taxon>Gunneridae</taxon>
        <taxon>Pentapetalae</taxon>
        <taxon>asterids</taxon>
        <taxon>lamiids</taxon>
        <taxon>Gentianales</taxon>
        <taxon>Apocynaceae</taxon>
        <taxon>Rauvolfioideae</taxon>
        <taxon>Vinceae</taxon>
        <taxon>Catharanthinae</taxon>
        <taxon>Catharanthus</taxon>
    </lineage>
</organism>
<evidence type="ECO:0000313" key="2">
    <source>
        <dbReference type="Proteomes" id="UP001060085"/>
    </source>
</evidence>
<accession>A0ACC0APZ0</accession>
<keyword evidence="2" id="KW-1185">Reference proteome</keyword>